<dbReference type="SMART" id="SM00238">
    <property type="entry name" value="BIR"/>
    <property type="match status" value="1"/>
</dbReference>
<dbReference type="Proteomes" id="UP001519460">
    <property type="component" value="Unassembled WGS sequence"/>
</dbReference>
<sequence>MADLNDTTDYFMHFKDQRLKSFKNWPFEDGRCCAEKLADAGFYHIPSDQSPDATRCFACYKELDGWEPDDDPWAEHKKHSPNCAFLKMGVPVEQLTVQELMKFEIKRQVCRMVRRKHWMAPHT</sequence>
<evidence type="ECO:0000256" key="1">
    <source>
        <dbReference type="ARBA" id="ARBA00022723"/>
    </source>
</evidence>
<dbReference type="Gene3D" id="1.10.1170.10">
    <property type="entry name" value="Inhibitor Of Apoptosis Protein (2mihbC-IAP-1), Chain A"/>
    <property type="match status" value="1"/>
</dbReference>
<dbReference type="GO" id="GO:0046872">
    <property type="term" value="F:metal ion binding"/>
    <property type="evidence" value="ECO:0007669"/>
    <property type="project" value="UniProtKB-KW"/>
</dbReference>
<dbReference type="CDD" id="cd00022">
    <property type="entry name" value="BIR"/>
    <property type="match status" value="1"/>
</dbReference>
<gene>
    <name evidence="3" type="ORF">BaRGS_00001330</name>
</gene>
<evidence type="ECO:0000313" key="3">
    <source>
        <dbReference type="EMBL" id="KAK7507395.1"/>
    </source>
</evidence>
<dbReference type="PROSITE" id="PS50143">
    <property type="entry name" value="BIR_REPEAT_2"/>
    <property type="match status" value="1"/>
</dbReference>
<evidence type="ECO:0000256" key="2">
    <source>
        <dbReference type="ARBA" id="ARBA00022833"/>
    </source>
</evidence>
<keyword evidence="4" id="KW-1185">Reference proteome</keyword>
<proteinExistence type="predicted"/>
<dbReference type="PANTHER" id="PTHR46771:SF5">
    <property type="entry name" value="DETERIN"/>
    <property type="match status" value="1"/>
</dbReference>
<dbReference type="EMBL" id="JACVVK020000004">
    <property type="protein sequence ID" value="KAK7507395.1"/>
    <property type="molecule type" value="Genomic_DNA"/>
</dbReference>
<organism evidence="3 4">
    <name type="scientific">Batillaria attramentaria</name>
    <dbReference type="NCBI Taxonomy" id="370345"/>
    <lineage>
        <taxon>Eukaryota</taxon>
        <taxon>Metazoa</taxon>
        <taxon>Spiralia</taxon>
        <taxon>Lophotrochozoa</taxon>
        <taxon>Mollusca</taxon>
        <taxon>Gastropoda</taxon>
        <taxon>Caenogastropoda</taxon>
        <taxon>Sorbeoconcha</taxon>
        <taxon>Cerithioidea</taxon>
        <taxon>Batillariidae</taxon>
        <taxon>Batillaria</taxon>
    </lineage>
</organism>
<keyword evidence="1" id="KW-0479">Metal-binding</keyword>
<evidence type="ECO:0000313" key="4">
    <source>
        <dbReference type="Proteomes" id="UP001519460"/>
    </source>
</evidence>
<dbReference type="InterPro" id="IPR001370">
    <property type="entry name" value="BIR_rpt"/>
</dbReference>
<dbReference type="Pfam" id="PF00653">
    <property type="entry name" value="BIR"/>
    <property type="match status" value="1"/>
</dbReference>
<dbReference type="SUPFAM" id="SSF57924">
    <property type="entry name" value="Inhibitor of apoptosis (IAP) repeat"/>
    <property type="match status" value="1"/>
</dbReference>
<reference evidence="3 4" key="1">
    <citation type="journal article" date="2023" name="Sci. Data">
        <title>Genome assembly of the Korean intertidal mud-creeper Batillaria attramentaria.</title>
        <authorList>
            <person name="Patra A.K."/>
            <person name="Ho P.T."/>
            <person name="Jun S."/>
            <person name="Lee S.J."/>
            <person name="Kim Y."/>
            <person name="Won Y.J."/>
        </authorList>
    </citation>
    <scope>NUCLEOTIDE SEQUENCE [LARGE SCALE GENOMIC DNA]</scope>
    <source>
        <strain evidence="3">Wonlab-2016</strain>
    </source>
</reference>
<protein>
    <submittedName>
        <fullName evidence="3">Uncharacterized protein</fullName>
    </submittedName>
</protein>
<keyword evidence="2" id="KW-0862">Zinc</keyword>
<dbReference type="InterPro" id="IPR051190">
    <property type="entry name" value="Baculoviral_IAP"/>
</dbReference>
<comment type="caution">
    <text evidence="3">The sequence shown here is derived from an EMBL/GenBank/DDBJ whole genome shotgun (WGS) entry which is preliminary data.</text>
</comment>
<accession>A0ABD0M614</accession>
<name>A0ABD0M614_9CAEN</name>
<dbReference type="AlphaFoldDB" id="A0ABD0M614"/>
<dbReference type="PANTHER" id="PTHR46771">
    <property type="entry name" value="DETERIN"/>
    <property type="match status" value="1"/>
</dbReference>